<dbReference type="GO" id="GO:0009007">
    <property type="term" value="F:site-specific DNA-methyltransferase (adenine-specific) activity"/>
    <property type="evidence" value="ECO:0007669"/>
    <property type="project" value="UniProtKB-EC"/>
</dbReference>
<dbReference type="PROSITE" id="PS00092">
    <property type="entry name" value="N6_MTASE"/>
    <property type="match status" value="1"/>
</dbReference>
<keyword evidence="6" id="KW-0175">Coiled coil</keyword>
<keyword evidence="8" id="KW-0540">Nuclease</keyword>
<dbReference type="Gene3D" id="3.40.50.150">
    <property type="entry name" value="Vaccinia Virus protein VP39"/>
    <property type="match status" value="1"/>
</dbReference>
<dbReference type="InterPro" id="IPR002052">
    <property type="entry name" value="DNA_methylase_N6_adenine_CS"/>
</dbReference>
<dbReference type="GO" id="GO:0003676">
    <property type="term" value="F:nucleic acid binding"/>
    <property type="evidence" value="ECO:0007669"/>
    <property type="project" value="InterPro"/>
</dbReference>
<dbReference type="REBASE" id="5798">
    <property type="entry name" value="TspDTI"/>
</dbReference>
<dbReference type="InterPro" id="IPR011639">
    <property type="entry name" value="MethylTrfase_TaqI-like_dom"/>
</dbReference>
<evidence type="ECO:0000256" key="4">
    <source>
        <dbReference type="ARBA" id="ARBA00022691"/>
    </source>
</evidence>
<keyword evidence="8" id="KW-0378">Hydrolase</keyword>
<evidence type="ECO:0000256" key="3">
    <source>
        <dbReference type="ARBA" id="ARBA00022679"/>
    </source>
</evidence>
<keyword evidence="8" id="KW-0255">Endonuclease</keyword>
<dbReference type="InterPro" id="IPR050953">
    <property type="entry name" value="N4_N6_ade-DNA_methylase"/>
</dbReference>
<accession>A8QN47</accession>
<keyword evidence="3" id="KW-0808">Transferase</keyword>
<name>A8QN47_9DEIN</name>
<evidence type="ECO:0000256" key="2">
    <source>
        <dbReference type="ARBA" id="ARBA00022603"/>
    </source>
</evidence>
<evidence type="ECO:0000256" key="1">
    <source>
        <dbReference type="ARBA" id="ARBA00011900"/>
    </source>
</evidence>
<evidence type="ECO:0000256" key="6">
    <source>
        <dbReference type="SAM" id="Coils"/>
    </source>
</evidence>
<dbReference type="PANTHER" id="PTHR33841">
    <property type="entry name" value="DNA METHYLTRANSFERASE YEEA-RELATED"/>
    <property type="match status" value="1"/>
</dbReference>
<feature type="coiled-coil region" evidence="6">
    <location>
        <begin position="1069"/>
        <end position="1111"/>
    </location>
</feature>
<dbReference type="GO" id="GO:0032259">
    <property type="term" value="P:methylation"/>
    <property type="evidence" value="ECO:0007669"/>
    <property type="project" value="UniProtKB-KW"/>
</dbReference>
<dbReference type="AlphaFoldDB" id="A8QN47"/>
<sequence>MSPSREEVVAHYADRLHQVLQKTIAQNPNEAEFRRAVEPLLEEFLREMGLEPLARAEYTLAQGRADAIFNRLVIEYERPGVLKPRPDAATRHAVQQVKDYLSGIAQRERHAKERLAGVAFDGRYLIFVRHMGERWVEEPPVEANPHSLKRFLTWLAGLASGIALTSENLNRDFSIEQLRTQTILRGLYQALEKALARKGLVRQLFEQWRIFFSEAIDYSETFGGRKLEPLKKWVRKAGLDIQTPEEAERFFFVLHTYFALLAKLLAWLALSRHMGVRLGAPVFSALAAADGETLQKRLGEMESGGIFRQYGILNLLEGDFFAWYLHAWSSEVERALRALIERLDEYDPTTLSLFPEETRDLFKKLYHYLLPREIRHNLGEYYTPDWLAWRLLVQLDNTFFAGTPSPNDEKLRQKLLSTRFLDPACGSGTFPVLVIGRMLELGRLLMVPERDLLEAILKNVVGFDLNPLAVLTARVNYLLAISDLLQYRQGDITIPIYLADSVRTPAEGQDLFSQGIFVFPTAVGDFQVPAALVTAPKRFDRFCEILESSIRSEVDPQAFLERTRRELDLNPSEWDDNARKLAEELYTKLLDLHRRGLNGLWARLLKNNFAPLTVGRFDYIVGNPPWINWEHLPDEYRESIKHLWLRYRIAGSYTGGRPRLGAVKVDISALMTYIVVDNLLKNGGKLGFVITQSLLKTAAGAGFRRLSIPTEKGKEVPLRIVYVDDMVDLNPFEGASNRTAVIVLEKGKPTQYPVPYTVWRKNRGVRFTYDSTLEDVQAATRRLQFQAQPVDPDNPTSPWLTARPKALRAVRKILGQSDYEAHAGVYTGGANAVYWVEPVLKRPDGLWVVRNLTEGAKVKVEEVTETIEPDLLYPLLRGRDVQRWRAEPSAWIIIPQDPNNPSRAYPEAKLKVDYPRLYAYLKQFESVLRRRAAYQQILCKREPEFYGIMDIGHYSFSPWKVVWTRLAKIEAAVVGLHGRKPVIPQETVSLVQCDTKEEAYYIAALVNSTAFQLAATSYSQEGGKSMGSMHILEHIRIPRYQPTDPVHRRLAELSQAAHEAAQAGDEKRLEALETEIDREAAKLWGLTEAELREIQESLRELEGEVPAAEEEA</sequence>
<dbReference type="EC" id="2.1.1.72" evidence="1"/>
<keyword evidence="2" id="KW-0489">Methyltransferase</keyword>
<dbReference type="SUPFAM" id="SSF53335">
    <property type="entry name" value="S-adenosyl-L-methionine-dependent methyltransferases"/>
    <property type="match status" value="1"/>
</dbReference>
<feature type="domain" description="Type II methyltransferase M.TaqI-like" evidence="7">
    <location>
        <begin position="458"/>
        <end position="706"/>
    </location>
</feature>
<keyword evidence="4" id="KW-0949">S-adenosyl-L-methionine</keyword>
<evidence type="ECO:0000256" key="5">
    <source>
        <dbReference type="ARBA" id="ARBA00047942"/>
    </source>
</evidence>
<dbReference type="Pfam" id="PF07669">
    <property type="entry name" value="Eco57I"/>
    <property type="match status" value="1"/>
</dbReference>
<comment type="catalytic activity">
    <reaction evidence="5">
        <text>a 2'-deoxyadenosine in DNA + S-adenosyl-L-methionine = an N(6)-methyl-2'-deoxyadenosine in DNA + S-adenosyl-L-homocysteine + H(+)</text>
        <dbReference type="Rhea" id="RHEA:15197"/>
        <dbReference type="Rhea" id="RHEA-COMP:12418"/>
        <dbReference type="Rhea" id="RHEA-COMP:12419"/>
        <dbReference type="ChEBI" id="CHEBI:15378"/>
        <dbReference type="ChEBI" id="CHEBI:57856"/>
        <dbReference type="ChEBI" id="CHEBI:59789"/>
        <dbReference type="ChEBI" id="CHEBI:90615"/>
        <dbReference type="ChEBI" id="CHEBI:90616"/>
        <dbReference type="EC" id="2.1.1.72"/>
    </reaction>
</comment>
<dbReference type="PANTHER" id="PTHR33841:SF4">
    <property type="entry name" value="RESTRICTION MODIFICATION SYSTEM DNA SPECIFICITY DOMAIN"/>
    <property type="match status" value="1"/>
</dbReference>
<dbReference type="InterPro" id="IPR029063">
    <property type="entry name" value="SAM-dependent_MTases_sf"/>
</dbReference>
<dbReference type="GO" id="GO:0004519">
    <property type="term" value="F:endonuclease activity"/>
    <property type="evidence" value="ECO:0007669"/>
    <property type="project" value="UniProtKB-KW"/>
</dbReference>
<proteinExistence type="predicted"/>
<dbReference type="EMBL" id="EF095489">
    <property type="protein sequence ID" value="ABO26711.1"/>
    <property type="molecule type" value="Genomic_DNA"/>
</dbReference>
<protein>
    <recommendedName>
        <fullName evidence="1">site-specific DNA-methyltransferase (adenine-specific)</fullName>
        <ecNumber evidence="1">2.1.1.72</ecNumber>
    </recommendedName>
</protein>
<organism evidence="8">
    <name type="scientific">Thermus sp. DT</name>
    <dbReference type="NCBI Taxonomy" id="428405"/>
    <lineage>
        <taxon>Bacteria</taxon>
        <taxon>Thermotogati</taxon>
        <taxon>Deinococcota</taxon>
        <taxon>Deinococci</taxon>
        <taxon>Thermales</taxon>
        <taxon>Thermaceae</taxon>
        <taxon>Thermus</taxon>
    </lineage>
</organism>
<dbReference type="GO" id="GO:0006304">
    <property type="term" value="P:DNA modification"/>
    <property type="evidence" value="ECO:0007669"/>
    <property type="project" value="InterPro"/>
</dbReference>
<evidence type="ECO:0000313" key="8">
    <source>
        <dbReference type="EMBL" id="ABO26711.1"/>
    </source>
</evidence>
<reference evidence="8" key="1">
    <citation type="journal article" date="2009" name="BMC Mol. Biol.">
        <title>Cloning and analysis of a bifunctional methyltransferase/restriction endonuclease TspGWI, the prototype of a Thermus sp. enzyme family.</title>
        <authorList>
            <person name="Zylicz-Stachula A."/>
            <person name="Bujnicki J.M."/>
            <person name="Skowron P.M."/>
        </authorList>
    </citation>
    <scope>NUCLEOTIDE SEQUENCE</scope>
    <source>
        <strain evidence="8">DT</strain>
    </source>
</reference>
<dbReference type="PRINTS" id="PR00507">
    <property type="entry name" value="N12N6MTFRASE"/>
</dbReference>
<evidence type="ECO:0000259" key="7">
    <source>
        <dbReference type="Pfam" id="PF07669"/>
    </source>
</evidence>